<keyword evidence="3 5" id="KW-0371">Homeobox</keyword>
<dbReference type="EMBL" id="KN817521">
    <property type="protein sequence ID" value="KJA28474.1"/>
    <property type="molecule type" value="Genomic_DNA"/>
</dbReference>
<dbReference type="SMART" id="SM00389">
    <property type="entry name" value="HOX"/>
    <property type="match status" value="3"/>
</dbReference>
<comment type="subcellular location">
    <subcellularLocation>
        <location evidence="1 5 6">Nucleus</location>
    </subcellularLocation>
</comment>
<dbReference type="OMA" id="NSWFQNK"/>
<feature type="region of interest" description="Disordered" evidence="7">
    <location>
        <begin position="376"/>
        <end position="478"/>
    </location>
</feature>
<dbReference type="Gene3D" id="1.10.10.60">
    <property type="entry name" value="Homeodomain-like"/>
    <property type="match status" value="3"/>
</dbReference>
<name>A0A0D2PC70_HYPSF</name>
<reference evidence="10" key="1">
    <citation type="submission" date="2014-04" db="EMBL/GenBank/DDBJ databases">
        <title>Evolutionary Origins and Diversification of the Mycorrhizal Mutualists.</title>
        <authorList>
            <consortium name="DOE Joint Genome Institute"/>
            <consortium name="Mycorrhizal Genomics Consortium"/>
            <person name="Kohler A."/>
            <person name="Kuo A."/>
            <person name="Nagy L.G."/>
            <person name="Floudas D."/>
            <person name="Copeland A."/>
            <person name="Barry K.W."/>
            <person name="Cichocki N."/>
            <person name="Veneault-Fourrey C."/>
            <person name="LaButti K."/>
            <person name="Lindquist E.A."/>
            <person name="Lipzen A."/>
            <person name="Lundell T."/>
            <person name="Morin E."/>
            <person name="Murat C."/>
            <person name="Riley R."/>
            <person name="Ohm R."/>
            <person name="Sun H."/>
            <person name="Tunlid A."/>
            <person name="Henrissat B."/>
            <person name="Grigoriev I.V."/>
            <person name="Hibbett D.S."/>
            <person name="Martin F."/>
        </authorList>
    </citation>
    <scope>NUCLEOTIDE SEQUENCE [LARGE SCALE GENOMIC DNA]</scope>
    <source>
        <strain evidence="10">FD-334 SS-4</strain>
    </source>
</reference>
<dbReference type="GO" id="GO:0005634">
    <property type="term" value="C:nucleus"/>
    <property type="evidence" value="ECO:0007669"/>
    <property type="project" value="UniProtKB-SubCell"/>
</dbReference>
<feature type="DNA-binding region" description="Homeobox" evidence="5">
    <location>
        <begin position="171"/>
        <end position="230"/>
    </location>
</feature>
<feature type="region of interest" description="Disordered" evidence="7">
    <location>
        <begin position="82"/>
        <end position="113"/>
    </location>
</feature>
<keyword evidence="10" id="KW-1185">Reference proteome</keyword>
<organism evidence="9 10">
    <name type="scientific">Hypholoma sublateritium (strain FD-334 SS-4)</name>
    <dbReference type="NCBI Taxonomy" id="945553"/>
    <lineage>
        <taxon>Eukaryota</taxon>
        <taxon>Fungi</taxon>
        <taxon>Dikarya</taxon>
        <taxon>Basidiomycota</taxon>
        <taxon>Agaricomycotina</taxon>
        <taxon>Agaricomycetes</taxon>
        <taxon>Agaricomycetidae</taxon>
        <taxon>Agaricales</taxon>
        <taxon>Agaricineae</taxon>
        <taxon>Strophariaceae</taxon>
        <taxon>Hypholoma</taxon>
    </lineage>
</organism>
<dbReference type="GO" id="GO:0000978">
    <property type="term" value="F:RNA polymerase II cis-regulatory region sequence-specific DNA binding"/>
    <property type="evidence" value="ECO:0007669"/>
    <property type="project" value="TreeGrafter"/>
</dbReference>
<dbReference type="PROSITE" id="PS50071">
    <property type="entry name" value="HOMEOBOX_2"/>
    <property type="match status" value="3"/>
</dbReference>
<evidence type="ECO:0000256" key="3">
    <source>
        <dbReference type="ARBA" id="ARBA00023155"/>
    </source>
</evidence>
<dbReference type="PANTHER" id="PTHR24324:SF5">
    <property type="entry name" value="HEMATOPOIETICALLY-EXPRESSED HOMEOBOX PROTEIN HHEX"/>
    <property type="match status" value="1"/>
</dbReference>
<proteinExistence type="predicted"/>
<feature type="region of interest" description="Disordered" evidence="7">
    <location>
        <begin position="163"/>
        <end position="183"/>
    </location>
</feature>
<feature type="compositionally biased region" description="Pro residues" evidence="7">
    <location>
        <begin position="257"/>
        <end position="274"/>
    </location>
</feature>
<evidence type="ECO:0000313" key="10">
    <source>
        <dbReference type="Proteomes" id="UP000054270"/>
    </source>
</evidence>
<feature type="compositionally biased region" description="Low complexity" evidence="7">
    <location>
        <begin position="410"/>
        <end position="420"/>
    </location>
</feature>
<protein>
    <recommendedName>
        <fullName evidence="8">Homeobox domain-containing protein</fullName>
    </recommendedName>
</protein>
<feature type="domain" description="Homeobox" evidence="8">
    <location>
        <begin position="169"/>
        <end position="229"/>
    </location>
</feature>
<evidence type="ECO:0000256" key="1">
    <source>
        <dbReference type="ARBA" id="ARBA00004123"/>
    </source>
</evidence>
<dbReference type="AlphaFoldDB" id="A0A0D2PC70"/>
<dbReference type="PANTHER" id="PTHR24324">
    <property type="entry name" value="HOMEOBOX PROTEIN HHEX"/>
    <property type="match status" value="1"/>
</dbReference>
<gene>
    <name evidence="9" type="ORF">HYPSUDRAFT_62115</name>
</gene>
<keyword evidence="2 5" id="KW-0238">DNA-binding</keyword>
<dbReference type="PROSITE" id="PS00027">
    <property type="entry name" value="HOMEOBOX_1"/>
    <property type="match status" value="2"/>
</dbReference>
<feature type="DNA-binding region" description="Homeobox" evidence="5">
    <location>
        <begin position="31"/>
        <end position="90"/>
    </location>
</feature>
<evidence type="ECO:0000259" key="8">
    <source>
        <dbReference type="PROSITE" id="PS50071"/>
    </source>
</evidence>
<dbReference type="OrthoDB" id="6159439at2759"/>
<evidence type="ECO:0000256" key="4">
    <source>
        <dbReference type="ARBA" id="ARBA00023242"/>
    </source>
</evidence>
<feature type="DNA-binding region" description="Homeobox" evidence="5">
    <location>
        <begin position="320"/>
        <end position="379"/>
    </location>
</feature>
<evidence type="ECO:0000256" key="2">
    <source>
        <dbReference type="ARBA" id="ARBA00023125"/>
    </source>
</evidence>
<feature type="compositionally biased region" description="Low complexity" evidence="7">
    <location>
        <begin position="275"/>
        <end position="293"/>
    </location>
</feature>
<dbReference type="CDD" id="cd00086">
    <property type="entry name" value="homeodomain"/>
    <property type="match status" value="3"/>
</dbReference>
<sequence>MPPPFDSWASEPQFPAIHNPHPSLQSSAPQSKKPRHRHSPHQLAALNDLFDRNEHPPLEQRTALADRLGMETKTVNAWFQNKRASSKKRVRGGTVASYESQPINTPPAPHPSSVPHDFHRNHDMDDILDDEYAFDTQHSRSASAIPSDYPSSFYAGHPDQAHFYTESDNMPRRMRMRTSSEQTDELKKLYSINPHPTTEQRQMLAASIGMRYQSITNWFQNQRSLAKKRKEGDPEQSPILGSPRAEYPHETRHYSAFPPPSHPHPSLGLPPPSTHPSLANGSVMRRSPSISSSMEDRSPRRSSSHRSSTPYGSLASASFNRPRRSRPEPYQLDALKELFSKTSTPTIEERSALALEVGMDVGKVTNWFRNLRQMARKRAKKSGSGDDEDDDSFMGRDPYSASISRFGTPSFGSSSSSMNDDSIDADDYDVHLAHSDNGSEDEYQEAVTPSPGTSPSPPPTTSVDSSRTPDYSRFERRNSPYPVQFDKVTVNQFSGVKVEDALLLLSFHHHIVH</sequence>
<evidence type="ECO:0000256" key="6">
    <source>
        <dbReference type="RuleBase" id="RU000682"/>
    </source>
</evidence>
<dbReference type="GO" id="GO:0030154">
    <property type="term" value="P:cell differentiation"/>
    <property type="evidence" value="ECO:0007669"/>
    <property type="project" value="TreeGrafter"/>
</dbReference>
<dbReference type="InterPro" id="IPR001356">
    <property type="entry name" value="HD"/>
</dbReference>
<evidence type="ECO:0000313" key="9">
    <source>
        <dbReference type="EMBL" id="KJA28474.1"/>
    </source>
</evidence>
<evidence type="ECO:0000256" key="7">
    <source>
        <dbReference type="SAM" id="MobiDB-lite"/>
    </source>
</evidence>
<dbReference type="Pfam" id="PF00046">
    <property type="entry name" value="Homeodomain"/>
    <property type="match status" value="3"/>
</dbReference>
<dbReference type="InterPro" id="IPR051000">
    <property type="entry name" value="Homeobox_DNA-bind_prot"/>
</dbReference>
<dbReference type="InterPro" id="IPR017970">
    <property type="entry name" value="Homeobox_CS"/>
</dbReference>
<feature type="compositionally biased region" description="Polar residues" evidence="7">
    <location>
        <begin position="309"/>
        <end position="319"/>
    </location>
</feature>
<dbReference type="SUPFAM" id="SSF46689">
    <property type="entry name" value="Homeodomain-like"/>
    <property type="match status" value="3"/>
</dbReference>
<accession>A0A0D2PC70</accession>
<feature type="domain" description="Homeobox" evidence="8">
    <location>
        <begin position="318"/>
        <end position="378"/>
    </location>
</feature>
<feature type="region of interest" description="Disordered" evidence="7">
    <location>
        <begin position="223"/>
        <end position="327"/>
    </location>
</feature>
<dbReference type="STRING" id="945553.A0A0D2PC70"/>
<keyword evidence="4 5" id="KW-0539">Nucleus</keyword>
<dbReference type="GO" id="GO:0000981">
    <property type="term" value="F:DNA-binding transcription factor activity, RNA polymerase II-specific"/>
    <property type="evidence" value="ECO:0007669"/>
    <property type="project" value="InterPro"/>
</dbReference>
<dbReference type="InterPro" id="IPR009057">
    <property type="entry name" value="Homeodomain-like_sf"/>
</dbReference>
<dbReference type="Proteomes" id="UP000054270">
    <property type="component" value="Unassembled WGS sequence"/>
</dbReference>
<feature type="domain" description="Homeobox" evidence="8">
    <location>
        <begin position="29"/>
        <end position="89"/>
    </location>
</feature>
<evidence type="ECO:0000256" key="5">
    <source>
        <dbReference type="PROSITE-ProRule" id="PRU00108"/>
    </source>
</evidence>
<feature type="region of interest" description="Disordered" evidence="7">
    <location>
        <begin position="1"/>
        <end position="57"/>
    </location>
</feature>